<dbReference type="Proteomes" id="UP000499080">
    <property type="component" value="Unassembled WGS sequence"/>
</dbReference>
<feature type="non-terminal residue" evidence="1">
    <location>
        <position position="1"/>
    </location>
</feature>
<comment type="caution">
    <text evidence="1">The sequence shown here is derived from an EMBL/GenBank/DDBJ whole genome shotgun (WGS) entry which is preliminary data.</text>
</comment>
<sequence>YQLKTEMSNREFQFLLKLHRNFALCLDDEDDTRAETPLFGTTVASYRLDLVFGARGFQVRNPIPPKICRVWCLLHDKSYVVAKRPSTGVRNFGERGASSGVALVI</sequence>
<protein>
    <submittedName>
        <fullName evidence="1">Uncharacterized protein</fullName>
    </submittedName>
</protein>
<reference evidence="1 2" key="1">
    <citation type="journal article" date="2019" name="Sci. Rep.">
        <title>Orb-weaving spider Araneus ventricosus genome elucidates the spidroin gene catalogue.</title>
        <authorList>
            <person name="Kono N."/>
            <person name="Nakamura H."/>
            <person name="Ohtoshi R."/>
            <person name="Moran D.A.P."/>
            <person name="Shinohara A."/>
            <person name="Yoshida Y."/>
            <person name="Fujiwara M."/>
            <person name="Mori M."/>
            <person name="Tomita M."/>
            <person name="Arakawa K."/>
        </authorList>
    </citation>
    <scope>NUCLEOTIDE SEQUENCE [LARGE SCALE GENOMIC DNA]</scope>
</reference>
<name>A0A4Y1ZTB1_ARAVE</name>
<dbReference type="AlphaFoldDB" id="A0A4Y1ZTB1"/>
<evidence type="ECO:0000313" key="2">
    <source>
        <dbReference type="Proteomes" id="UP000499080"/>
    </source>
</evidence>
<dbReference type="EMBL" id="BGPR01153089">
    <property type="protein sequence ID" value="GBL66224.1"/>
    <property type="molecule type" value="Genomic_DNA"/>
</dbReference>
<gene>
    <name evidence="1" type="ORF">AVEN_40942_1</name>
</gene>
<organism evidence="1 2">
    <name type="scientific">Araneus ventricosus</name>
    <name type="common">Orbweaver spider</name>
    <name type="synonym">Epeira ventricosa</name>
    <dbReference type="NCBI Taxonomy" id="182803"/>
    <lineage>
        <taxon>Eukaryota</taxon>
        <taxon>Metazoa</taxon>
        <taxon>Ecdysozoa</taxon>
        <taxon>Arthropoda</taxon>
        <taxon>Chelicerata</taxon>
        <taxon>Arachnida</taxon>
        <taxon>Araneae</taxon>
        <taxon>Araneomorphae</taxon>
        <taxon>Entelegynae</taxon>
        <taxon>Araneoidea</taxon>
        <taxon>Araneidae</taxon>
        <taxon>Araneus</taxon>
    </lineage>
</organism>
<keyword evidence="2" id="KW-1185">Reference proteome</keyword>
<proteinExistence type="predicted"/>
<accession>A0A4Y1ZTB1</accession>
<evidence type="ECO:0000313" key="1">
    <source>
        <dbReference type="EMBL" id="GBL66224.1"/>
    </source>
</evidence>